<dbReference type="VEuPathDB" id="MicrosporidiaDB:EDEG_01626"/>
<dbReference type="InParanoid" id="J9D9E2"/>
<protein>
    <submittedName>
        <fullName evidence="1">Uncharacterized protein</fullName>
    </submittedName>
</protein>
<dbReference type="AlphaFoldDB" id="J9D9E2"/>
<reference evidence="2" key="2">
    <citation type="submission" date="2015-07" db="EMBL/GenBank/DDBJ databases">
        <title>Contrasting host-pathogen interactions and genome evolution in two generalist and specialist microsporidian pathogens of mosquitoes.</title>
        <authorList>
            <consortium name="The Broad Institute Genomics Platform"/>
            <consortium name="The Broad Institute Genome Sequencing Center for Infectious Disease"/>
            <person name="Cuomo C.A."/>
            <person name="Sanscrainte N.D."/>
            <person name="Goldberg J.M."/>
            <person name="Heiman D."/>
            <person name="Young S."/>
            <person name="Zeng Q."/>
            <person name="Becnel J.J."/>
            <person name="Birren B.W."/>
        </authorList>
    </citation>
    <scope>NUCLEOTIDE SEQUENCE [LARGE SCALE GENOMIC DNA]</scope>
    <source>
        <strain evidence="2">USNM 41457</strain>
    </source>
</reference>
<keyword evidence="2" id="KW-1185">Reference proteome</keyword>
<dbReference type="EMBL" id="AFBI03000024">
    <property type="protein sequence ID" value="EJW04104.1"/>
    <property type="molecule type" value="Genomic_DNA"/>
</dbReference>
<comment type="caution">
    <text evidence="1">The sequence shown here is derived from an EMBL/GenBank/DDBJ whole genome shotgun (WGS) entry which is preliminary data.</text>
</comment>
<evidence type="ECO:0000313" key="2">
    <source>
        <dbReference type="Proteomes" id="UP000003163"/>
    </source>
</evidence>
<evidence type="ECO:0000313" key="1">
    <source>
        <dbReference type="EMBL" id="EJW04104.1"/>
    </source>
</evidence>
<dbReference type="Proteomes" id="UP000003163">
    <property type="component" value="Unassembled WGS sequence"/>
</dbReference>
<gene>
    <name evidence="1" type="ORF">EDEG_01626</name>
</gene>
<dbReference type="HOGENOM" id="CLU_1170625_0_0_1"/>
<reference evidence="1 2" key="1">
    <citation type="submission" date="2011-08" db="EMBL/GenBank/DDBJ databases">
        <authorList>
            <person name="Liu Z.J."/>
            <person name="Shi F.L."/>
            <person name="Lu J.Q."/>
            <person name="Li M."/>
            <person name="Wang Z.L."/>
        </authorList>
    </citation>
    <scope>NUCLEOTIDE SEQUENCE [LARGE SCALE GENOMIC DNA]</scope>
    <source>
        <strain evidence="1 2">USNM 41457</strain>
    </source>
</reference>
<sequence length="234" mass="28109">MKFVYVVSIIQYFNKLRCSEKEIHESDSNIKEKFYGPTYTEFRESFEKRFNEIVRKYIETQDFYKKLKKTNDATFHELKSCIEAEKERIFIILCCLDHFRKYDKDGYYTFSSGIEKIYVGFRGFIDKSKDHYNYLAYTLLLENSQNYNMFLNSPRVKIQKDLFESCWVEVAKKNYIYKNVNVQHFFKEKMAETFCGNSEIFGSSLLANSKNEFIGYIIDIKIQFLCLLYLSIHD</sequence>
<organism evidence="1 2">
    <name type="scientific">Edhazardia aedis (strain USNM 41457)</name>
    <name type="common">Microsporidian parasite</name>
    <dbReference type="NCBI Taxonomy" id="1003232"/>
    <lineage>
        <taxon>Eukaryota</taxon>
        <taxon>Fungi</taxon>
        <taxon>Fungi incertae sedis</taxon>
        <taxon>Microsporidia</taxon>
        <taxon>Edhazardia</taxon>
    </lineage>
</organism>
<proteinExistence type="predicted"/>
<accession>J9D9E2</accession>
<name>J9D9E2_EDHAE</name>